<evidence type="ECO:0000259" key="1">
    <source>
        <dbReference type="Pfam" id="PF01814"/>
    </source>
</evidence>
<name>A0ABV9ESX7_9ACTN</name>
<feature type="domain" description="Hemerythrin-like" evidence="1">
    <location>
        <begin position="15"/>
        <end position="166"/>
    </location>
</feature>
<accession>A0ABV9ESX7</accession>
<dbReference type="Gene3D" id="1.20.120.520">
    <property type="entry name" value="nmb1532 protein domain like"/>
    <property type="match status" value="1"/>
</dbReference>
<comment type="caution">
    <text evidence="2">The sequence shown here is derived from an EMBL/GenBank/DDBJ whole genome shotgun (WGS) entry which is preliminary data.</text>
</comment>
<sequence length="175" mass="19530">MTDIGQVDDAPGRHLVEELKWVHGMLRHDLRICQELAGQISAGAPAGDVGAAVRSLRTRSPLWQLRVNCLRYCQVVHAHHGIEDIALFPALRRSDPKLGPTVDRLEADHRKVSDLLDQVESLADLLSGDSEGDTDETRKRLSTALTDLGAHLLEHLDFEEKAISPTLRQWRGWPL</sequence>
<proteinExistence type="predicted"/>
<dbReference type="Proteomes" id="UP001595891">
    <property type="component" value="Unassembled WGS sequence"/>
</dbReference>
<dbReference type="EMBL" id="JBHSFN010000033">
    <property type="protein sequence ID" value="MFC4591485.1"/>
    <property type="molecule type" value="Genomic_DNA"/>
</dbReference>
<organism evidence="2 3">
    <name type="scientific">Sphaerisporangium corydalis</name>
    <dbReference type="NCBI Taxonomy" id="1441875"/>
    <lineage>
        <taxon>Bacteria</taxon>
        <taxon>Bacillati</taxon>
        <taxon>Actinomycetota</taxon>
        <taxon>Actinomycetes</taxon>
        <taxon>Streptosporangiales</taxon>
        <taxon>Streptosporangiaceae</taxon>
        <taxon>Sphaerisporangium</taxon>
    </lineage>
</organism>
<keyword evidence="3" id="KW-1185">Reference proteome</keyword>
<reference evidence="3" key="1">
    <citation type="journal article" date="2019" name="Int. J. Syst. Evol. Microbiol.">
        <title>The Global Catalogue of Microorganisms (GCM) 10K type strain sequencing project: providing services to taxonomists for standard genome sequencing and annotation.</title>
        <authorList>
            <consortium name="The Broad Institute Genomics Platform"/>
            <consortium name="The Broad Institute Genome Sequencing Center for Infectious Disease"/>
            <person name="Wu L."/>
            <person name="Ma J."/>
        </authorList>
    </citation>
    <scope>NUCLEOTIDE SEQUENCE [LARGE SCALE GENOMIC DNA]</scope>
    <source>
        <strain evidence="3">CCUG 49560</strain>
    </source>
</reference>
<dbReference type="CDD" id="cd12108">
    <property type="entry name" value="Hr-like"/>
    <property type="match status" value="1"/>
</dbReference>
<evidence type="ECO:0000313" key="2">
    <source>
        <dbReference type="EMBL" id="MFC4591485.1"/>
    </source>
</evidence>
<protein>
    <submittedName>
        <fullName evidence="2">Hemerythrin domain-containing protein</fullName>
    </submittedName>
</protein>
<dbReference type="Pfam" id="PF01814">
    <property type="entry name" value="Hemerythrin"/>
    <property type="match status" value="1"/>
</dbReference>
<dbReference type="InterPro" id="IPR012312">
    <property type="entry name" value="Hemerythrin-like"/>
</dbReference>
<dbReference type="RefSeq" id="WP_262847202.1">
    <property type="nucleotide sequence ID" value="NZ_JANZYP010000059.1"/>
</dbReference>
<gene>
    <name evidence="2" type="ORF">ACFO8L_35695</name>
</gene>
<evidence type="ECO:0000313" key="3">
    <source>
        <dbReference type="Proteomes" id="UP001595891"/>
    </source>
</evidence>